<dbReference type="InterPro" id="IPR000504">
    <property type="entry name" value="RRM_dom"/>
</dbReference>
<proteinExistence type="predicted"/>
<dbReference type="GO" id="GO:0003729">
    <property type="term" value="F:mRNA binding"/>
    <property type="evidence" value="ECO:0007669"/>
    <property type="project" value="UniProtKB-ARBA"/>
</dbReference>
<dbReference type="GeneID" id="11534984"/>
<dbReference type="InterPro" id="IPR052645">
    <property type="entry name" value="Pumilio_domain_protein"/>
</dbReference>
<dbReference type="PANTHER" id="PTHR47093:SF1">
    <property type="entry name" value="PROTEIN JSN1-RELATED"/>
    <property type="match status" value="1"/>
</dbReference>
<dbReference type="SUPFAM" id="SSF54928">
    <property type="entry name" value="RNA-binding domain, RBD"/>
    <property type="match status" value="1"/>
</dbReference>
<evidence type="ECO:0000256" key="1">
    <source>
        <dbReference type="ARBA" id="ARBA00022737"/>
    </source>
</evidence>
<feature type="compositionally biased region" description="Basic and acidic residues" evidence="4">
    <location>
        <begin position="92"/>
        <end position="101"/>
    </location>
</feature>
<dbReference type="InterPro" id="IPR016024">
    <property type="entry name" value="ARM-type_fold"/>
</dbReference>
<evidence type="ECO:0000313" key="7">
    <source>
        <dbReference type="EMBL" id="CCE61811.1"/>
    </source>
</evidence>
<dbReference type="OrthoDB" id="2017782at2759"/>
<dbReference type="KEGG" id="tpf:TPHA_0B01380"/>
<dbReference type="Pfam" id="PF00076">
    <property type="entry name" value="RRM_1"/>
    <property type="match status" value="1"/>
</dbReference>
<dbReference type="Proteomes" id="UP000005666">
    <property type="component" value="Chromosome 2"/>
</dbReference>
<dbReference type="AlphaFoldDB" id="G8BP80"/>
<dbReference type="PROSITE" id="PS50303">
    <property type="entry name" value="PUM_HD"/>
    <property type="match status" value="1"/>
</dbReference>
<dbReference type="InterPro" id="IPR012677">
    <property type="entry name" value="Nucleotide-bd_a/b_plait_sf"/>
</dbReference>
<feature type="region of interest" description="Disordered" evidence="4">
    <location>
        <begin position="1"/>
        <end position="25"/>
    </location>
</feature>
<dbReference type="SUPFAM" id="SSF48371">
    <property type="entry name" value="ARM repeat"/>
    <property type="match status" value="1"/>
</dbReference>
<dbReference type="eggNOG" id="KOG4574">
    <property type="taxonomic scope" value="Eukaryota"/>
</dbReference>
<dbReference type="InterPro" id="IPR001313">
    <property type="entry name" value="Pumilio_RNA-bd_rpt"/>
</dbReference>
<evidence type="ECO:0008006" key="9">
    <source>
        <dbReference type="Google" id="ProtNLM"/>
    </source>
</evidence>
<gene>
    <name evidence="7" type="primary">TPHA0B01380</name>
    <name evidence="7" type="ordered locus">TPHA_0B01380</name>
</gene>
<dbReference type="InterPro" id="IPR035979">
    <property type="entry name" value="RBD_domain_sf"/>
</dbReference>
<keyword evidence="2" id="KW-0694">RNA-binding</keyword>
<dbReference type="FunFam" id="3.30.70.330:FF:000617">
    <property type="entry name" value="Puf family protein"/>
    <property type="match status" value="1"/>
</dbReference>
<keyword evidence="8" id="KW-1185">Reference proteome</keyword>
<feature type="domain" description="PUM-HD" evidence="6">
    <location>
        <begin position="657"/>
        <end position="1011"/>
    </location>
</feature>
<feature type="compositionally biased region" description="Polar residues" evidence="4">
    <location>
        <begin position="1"/>
        <end position="17"/>
    </location>
</feature>
<feature type="region of interest" description="Disordered" evidence="4">
    <location>
        <begin position="588"/>
        <end position="616"/>
    </location>
</feature>
<name>G8BP80_TETPH</name>
<feature type="compositionally biased region" description="Polar residues" evidence="4">
    <location>
        <begin position="64"/>
        <end position="91"/>
    </location>
</feature>
<dbReference type="PROSITE" id="PS50102">
    <property type="entry name" value="RRM"/>
    <property type="match status" value="1"/>
</dbReference>
<evidence type="ECO:0000256" key="4">
    <source>
        <dbReference type="SAM" id="MobiDB-lite"/>
    </source>
</evidence>
<dbReference type="Gene3D" id="3.30.70.330">
    <property type="match status" value="1"/>
</dbReference>
<dbReference type="InterPro" id="IPR033133">
    <property type="entry name" value="PUM-HD"/>
</dbReference>
<dbReference type="RefSeq" id="XP_003684245.1">
    <property type="nucleotide sequence ID" value="XM_003684197.1"/>
</dbReference>
<reference evidence="7 8" key="1">
    <citation type="journal article" date="2011" name="Proc. Natl. Acad. Sci. U.S.A.">
        <title>Evolutionary erosion of yeast sex chromosomes by mating-type switching accidents.</title>
        <authorList>
            <person name="Gordon J.L."/>
            <person name="Armisen D."/>
            <person name="Proux-Wera E."/>
            <person name="Oheigeartaigh S.S."/>
            <person name="Byrne K.P."/>
            <person name="Wolfe K.H."/>
        </authorList>
    </citation>
    <scope>NUCLEOTIDE SEQUENCE [LARGE SCALE GENOMIC DNA]</scope>
    <source>
        <strain evidence="8">ATCC 24235 / CBS 4417 / NBRC 1672 / NRRL Y-8282 / UCD 70-5</strain>
    </source>
</reference>
<feature type="repeat" description="Pumilio" evidence="3">
    <location>
        <begin position="717"/>
        <end position="752"/>
    </location>
</feature>
<dbReference type="PROSITE" id="PS50302">
    <property type="entry name" value="PUM"/>
    <property type="match status" value="1"/>
</dbReference>
<feature type="domain" description="RRM" evidence="5">
    <location>
        <begin position="444"/>
        <end position="530"/>
    </location>
</feature>
<evidence type="ECO:0000259" key="6">
    <source>
        <dbReference type="PROSITE" id="PS50303"/>
    </source>
</evidence>
<evidence type="ECO:0000256" key="3">
    <source>
        <dbReference type="PROSITE-ProRule" id="PRU00317"/>
    </source>
</evidence>
<evidence type="ECO:0000313" key="8">
    <source>
        <dbReference type="Proteomes" id="UP000005666"/>
    </source>
</evidence>
<dbReference type="Gene3D" id="1.25.10.10">
    <property type="entry name" value="Leucine-rich Repeat Variant"/>
    <property type="match status" value="1"/>
</dbReference>
<dbReference type="Pfam" id="PF00806">
    <property type="entry name" value="PUF"/>
    <property type="match status" value="2"/>
</dbReference>
<organism evidence="7 8">
    <name type="scientific">Tetrapisispora phaffii (strain ATCC 24235 / CBS 4417 / NBRC 1672 / NRRL Y-8282 / UCD 70-5)</name>
    <name type="common">Yeast</name>
    <name type="synonym">Fabospora phaffii</name>
    <dbReference type="NCBI Taxonomy" id="1071381"/>
    <lineage>
        <taxon>Eukaryota</taxon>
        <taxon>Fungi</taxon>
        <taxon>Dikarya</taxon>
        <taxon>Ascomycota</taxon>
        <taxon>Saccharomycotina</taxon>
        <taxon>Saccharomycetes</taxon>
        <taxon>Saccharomycetales</taxon>
        <taxon>Saccharomycetaceae</taxon>
        <taxon>Tetrapisispora</taxon>
    </lineage>
</organism>
<evidence type="ECO:0000259" key="5">
    <source>
        <dbReference type="PROSITE" id="PS50102"/>
    </source>
</evidence>
<dbReference type="PANTHER" id="PTHR47093">
    <property type="entry name" value="PROTEIN JSN1-RELATED"/>
    <property type="match status" value="1"/>
</dbReference>
<protein>
    <recommendedName>
        <fullName evidence="9">PUM-HD domain-containing protein</fullName>
    </recommendedName>
</protein>
<sequence>MENYSSSYLNNNHANKSGNENGNILNGNENVNTSFIPGVINPGVTIPIFEDSESINFNNEQTYTNTQGHRANSNNDFNSNSYQTINSLSDHSNSEQEHDINQMENGEQSQKLGIYRTRTEKLSNTLSNLLPSISARLHSSSKKKNKNKNQNDEFVDLRDLQVNLPFPKNNINSDFISNKSEYNKNMKNKQFREKLFSFTKNSNEQIGDATKITTINGITINNDGAPYIISSAAQDYDYDSLINLPDATSFFMDQQSSATNNKLSTSGMENLHQPRVSLDSFNLLPPNISRSRHNTISSKISNISSNVQPQQHNQTSTLWLGNNNSNATGTINNGDDIHLDNNNINLGRNRAPSNASSVYIDAAAFEQKYKKKEPSIHSFDTGNGIIQNIDNVDTFSDNISAINRVMNQAVPLVADDIDPISINWVTMDTSVPLINQISNLLPTDTISISNVFSLQKQQIQFTNAVNLTSTSLVTLCSKFGEVKSARTLSGFNMALVEFSNVASAVRALEHLQGKEVSMIGAPSTVCFAKILPMNHQQQQQQQFVIPSNVNGNDHANRPLLHDQLYNGSLTFQQQGNLSVPLFNPNNGFNQSSNNTLGVNSINNTNGSSEHNHHENNVVSSNENEVCPFALPLPSFKEETQNLNKMIDSLGVPYDKSKVDHIMSKTITTKVATDTSNFGMLPSHMNSKDFDASKLRELRKIMEANEMSNLEIEQLAMVMLDELPELSSDYLGNTIVQKLFEHSSDIIKDIMLRKTYKYLSSMGVHKNGTWACQKMIKLSDTPRQKYLVSQGVKEYCTSLFNDQFGNYVIQCVLKFGFLWNNFVFEAILANFWILVQNRYGARAVRACVEADKYVKQEQILILSAYIVLYSHYLTTNSNATLLVTWFLDSSSIPQRYSILAAKLSENIVKLATHKLASLTLLKILTYRGDDNSRNIIMTAIFGDKHNEEPTDELFRILSDTDTGMTFIHKVLSMTTLDTELRSHAVKMTRKIILDNSTMQQNRRLLEEVSLTAMNSKSIPGQIRSYSTISHNNSDINHLRQQSISSGISTGSRQTSNHISSHVPQLNVSQSIQTNSPPNVGYFNYPGNFIGSFSNMFGGNGNAVNFNNGDDLISQLDMLALDNGEVVLPKLSLSNYNSDGTISTQSNAIDNKNYMNE</sequence>
<feature type="region of interest" description="Disordered" evidence="4">
    <location>
        <begin position="64"/>
        <end position="110"/>
    </location>
</feature>
<keyword evidence="1" id="KW-0677">Repeat</keyword>
<dbReference type="STRING" id="1071381.G8BP80"/>
<dbReference type="GO" id="GO:0000288">
    <property type="term" value="P:nuclear-transcribed mRNA catabolic process, deadenylation-dependent decay"/>
    <property type="evidence" value="ECO:0007669"/>
    <property type="project" value="TreeGrafter"/>
</dbReference>
<dbReference type="SMART" id="SM00025">
    <property type="entry name" value="Pumilio"/>
    <property type="match status" value="6"/>
</dbReference>
<dbReference type="HOGENOM" id="CLU_009728_0_0_1"/>
<dbReference type="EMBL" id="HE612857">
    <property type="protein sequence ID" value="CCE61811.1"/>
    <property type="molecule type" value="Genomic_DNA"/>
</dbReference>
<evidence type="ECO:0000256" key="2">
    <source>
        <dbReference type="PROSITE-ProRule" id="PRU00176"/>
    </source>
</evidence>
<dbReference type="InterPro" id="IPR011989">
    <property type="entry name" value="ARM-like"/>
</dbReference>
<accession>G8BP80</accession>